<dbReference type="EMBL" id="MU864431">
    <property type="protein sequence ID" value="KAK4186127.1"/>
    <property type="molecule type" value="Genomic_DNA"/>
</dbReference>
<proteinExistence type="predicted"/>
<feature type="signal peptide" evidence="1">
    <location>
        <begin position="1"/>
        <end position="17"/>
    </location>
</feature>
<evidence type="ECO:0000313" key="4">
    <source>
        <dbReference type="Proteomes" id="UP001302126"/>
    </source>
</evidence>
<gene>
    <name evidence="3" type="ORF">QBC35DRAFT_502123</name>
</gene>
<accession>A0AAN7AHH1</accession>
<name>A0AAN7AHH1_9PEZI</name>
<keyword evidence="4" id="KW-1185">Reference proteome</keyword>
<protein>
    <recommendedName>
        <fullName evidence="2">ABM domain-containing protein</fullName>
    </recommendedName>
</protein>
<organism evidence="3 4">
    <name type="scientific">Podospora australis</name>
    <dbReference type="NCBI Taxonomy" id="1536484"/>
    <lineage>
        <taxon>Eukaryota</taxon>
        <taxon>Fungi</taxon>
        <taxon>Dikarya</taxon>
        <taxon>Ascomycota</taxon>
        <taxon>Pezizomycotina</taxon>
        <taxon>Sordariomycetes</taxon>
        <taxon>Sordariomycetidae</taxon>
        <taxon>Sordariales</taxon>
        <taxon>Podosporaceae</taxon>
        <taxon>Podospora</taxon>
    </lineage>
</organism>
<dbReference type="AlphaFoldDB" id="A0AAN7AHH1"/>
<dbReference type="Proteomes" id="UP001302126">
    <property type="component" value="Unassembled WGS sequence"/>
</dbReference>
<evidence type="ECO:0000256" key="1">
    <source>
        <dbReference type="SAM" id="SignalP"/>
    </source>
</evidence>
<evidence type="ECO:0000313" key="3">
    <source>
        <dbReference type="EMBL" id="KAK4186127.1"/>
    </source>
</evidence>
<reference evidence="3" key="1">
    <citation type="journal article" date="2023" name="Mol. Phylogenet. Evol.">
        <title>Genome-scale phylogeny and comparative genomics of the fungal order Sordariales.</title>
        <authorList>
            <person name="Hensen N."/>
            <person name="Bonometti L."/>
            <person name="Westerberg I."/>
            <person name="Brannstrom I.O."/>
            <person name="Guillou S."/>
            <person name="Cros-Aarteil S."/>
            <person name="Calhoun S."/>
            <person name="Haridas S."/>
            <person name="Kuo A."/>
            <person name="Mondo S."/>
            <person name="Pangilinan J."/>
            <person name="Riley R."/>
            <person name="LaButti K."/>
            <person name="Andreopoulos B."/>
            <person name="Lipzen A."/>
            <person name="Chen C."/>
            <person name="Yan M."/>
            <person name="Daum C."/>
            <person name="Ng V."/>
            <person name="Clum A."/>
            <person name="Steindorff A."/>
            <person name="Ohm R.A."/>
            <person name="Martin F."/>
            <person name="Silar P."/>
            <person name="Natvig D.O."/>
            <person name="Lalanne C."/>
            <person name="Gautier V."/>
            <person name="Ament-Velasquez S.L."/>
            <person name="Kruys A."/>
            <person name="Hutchinson M.I."/>
            <person name="Powell A.J."/>
            <person name="Barry K."/>
            <person name="Miller A.N."/>
            <person name="Grigoriev I.V."/>
            <person name="Debuchy R."/>
            <person name="Gladieux P."/>
            <person name="Hiltunen Thoren M."/>
            <person name="Johannesson H."/>
        </authorList>
    </citation>
    <scope>NUCLEOTIDE SEQUENCE</scope>
    <source>
        <strain evidence="3">PSN309</strain>
    </source>
</reference>
<dbReference type="InterPro" id="IPR011008">
    <property type="entry name" value="Dimeric_a/b-barrel"/>
</dbReference>
<dbReference type="SUPFAM" id="SSF54909">
    <property type="entry name" value="Dimeric alpha+beta barrel"/>
    <property type="match status" value="1"/>
</dbReference>
<feature type="domain" description="ABM" evidence="2">
    <location>
        <begin position="35"/>
        <end position="90"/>
    </location>
</feature>
<dbReference type="Gene3D" id="3.30.70.100">
    <property type="match status" value="1"/>
</dbReference>
<sequence length="142" mass="16070">MKASALLLSSLITFAAGTSISRPGTPPKPKSPYGVSLHATIQIAPQNVTRFIEYAKDIVATVIQEPLCHFFELYLSAEEPGVISWVENWDATLEWLVDVQLPKEYYKEYLEATEPMYIGPREMTFHNVAGPPFAFYKSWNKK</sequence>
<comment type="caution">
    <text evidence="3">The sequence shown here is derived from an EMBL/GenBank/DDBJ whole genome shotgun (WGS) entry which is preliminary data.</text>
</comment>
<reference evidence="3" key="2">
    <citation type="submission" date="2023-05" db="EMBL/GenBank/DDBJ databases">
        <authorList>
            <consortium name="Lawrence Berkeley National Laboratory"/>
            <person name="Steindorff A."/>
            <person name="Hensen N."/>
            <person name="Bonometti L."/>
            <person name="Westerberg I."/>
            <person name="Brannstrom I.O."/>
            <person name="Guillou S."/>
            <person name="Cros-Aarteil S."/>
            <person name="Calhoun S."/>
            <person name="Haridas S."/>
            <person name="Kuo A."/>
            <person name="Mondo S."/>
            <person name="Pangilinan J."/>
            <person name="Riley R."/>
            <person name="Labutti K."/>
            <person name="Andreopoulos B."/>
            <person name="Lipzen A."/>
            <person name="Chen C."/>
            <person name="Yanf M."/>
            <person name="Daum C."/>
            <person name="Ng V."/>
            <person name="Clum A."/>
            <person name="Ohm R."/>
            <person name="Martin F."/>
            <person name="Silar P."/>
            <person name="Natvig D."/>
            <person name="Lalanne C."/>
            <person name="Gautier V."/>
            <person name="Ament-Velasquez S.L."/>
            <person name="Kruys A."/>
            <person name="Hutchinson M.I."/>
            <person name="Powell A.J."/>
            <person name="Barry K."/>
            <person name="Miller A.N."/>
            <person name="Grigoriev I.V."/>
            <person name="Debuchy R."/>
            <person name="Gladieux P."/>
            <person name="Thoren M.H."/>
            <person name="Johannesson H."/>
        </authorList>
    </citation>
    <scope>NUCLEOTIDE SEQUENCE</scope>
    <source>
        <strain evidence="3">PSN309</strain>
    </source>
</reference>
<dbReference type="Pfam" id="PF03992">
    <property type="entry name" value="ABM"/>
    <property type="match status" value="1"/>
</dbReference>
<evidence type="ECO:0000259" key="2">
    <source>
        <dbReference type="Pfam" id="PF03992"/>
    </source>
</evidence>
<feature type="chain" id="PRO_5042878274" description="ABM domain-containing protein" evidence="1">
    <location>
        <begin position="18"/>
        <end position="142"/>
    </location>
</feature>
<keyword evidence="1" id="KW-0732">Signal</keyword>
<dbReference type="InterPro" id="IPR007138">
    <property type="entry name" value="ABM_dom"/>
</dbReference>